<evidence type="ECO:0000313" key="2">
    <source>
        <dbReference type="EMBL" id="KAA5546087.1"/>
    </source>
</evidence>
<keyword evidence="3" id="KW-1185">Reference proteome</keyword>
<name>A0A5M6DEX2_9BACT</name>
<keyword evidence="1" id="KW-0732">Signal</keyword>
<dbReference type="EMBL" id="VWOX01000002">
    <property type="protein sequence ID" value="KAA5546087.1"/>
    <property type="molecule type" value="Genomic_DNA"/>
</dbReference>
<accession>A0A5M6DEX2</accession>
<feature type="chain" id="PRO_5024395945" evidence="1">
    <location>
        <begin position="22"/>
        <end position="71"/>
    </location>
</feature>
<dbReference type="RefSeq" id="WP_150075094.1">
    <property type="nucleotide sequence ID" value="NZ_VWOX01000002.1"/>
</dbReference>
<dbReference type="Proteomes" id="UP000324479">
    <property type="component" value="Unassembled WGS sequence"/>
</dbReference>
<dbReference type="AlphaFoldDB" id="A0A5M6DEX2"/>
<organism evidence="2 3">
    <name type="scientific">Roseiconus nitratireducens</name>
    <dbReference type="NCBI Taxonomy" id="2605748"/>
    <lineage>
        <taxon>Bacteria</taxon>
        <taxon>Pseudomonadati</taxon>
        <taxon>Planctomycetota</taxon>
        <taxon>Planctomycetia</taxon>
        <taxon>Pirellulales</taxon>
        <taxon>Pirellulaceae</taxon>
        <taxon>Roseiconus</taxon>
    </lineage>
</organism>
<proteinExistence type="predicted"/>
<evidence type="ECO:0000313" key="3">
    <source>
        <dbReference type="Proteomes" id="UP000324479"/>
    </source>
</evidence>
<sequence length="71" mass="7821">MKTRSLALSLTTALLSGSAYDALHPHGEHTNNQSNTNLTAEIQVSQDDEEKRRAVLEARRSIGFQLRGEQG</sequence>
<evidence type="ECO:0000256" key="1">
    <source>
        <dbReference type="SAM" id="SignalP"/>
    </source>
</evidence>
<gene>
    <name evidence="2" type="ORF">FYK55_04085</name>
</gene>
<reference evidence="2 3" key="1">
    <citation type="submission" date="2019-08" db="EMBL/GenBank/DDBJ databases">
        <authorList>
            <person name="Dhanesh K."/>
            <person name="Kumar G."/>
            <person name="Sasikala C."/>
            <person name="Venkata Ramana C."/>
        </authorList>
    </citation>
    <scope>NUCLEOTIDE SEQUENCE [LARGE SCALE GENOMIC DNA]</scope>
    <source>
        <strain evidence="2 3">JC645</strain>
    </source>
</reference>
<protein>
    <submittedName>
        <fullName evidence="2">Uncharacterized protein</fullName>
    </submittedName>
</protein>
<feature type="signal peptide" evidence="1">
    <location>
        <begin position="1"/>
        <end position="21"/>
    </location>
</feature>
<comment type="caution">
    <text evidence="2">The sequence shown here is derived from an EMBL/GenBank/DDBJ whole genome shotgun (WGS) entry which is preliminary data.</text>
</comment>